<keyword evidence="2" id="KW-1185">Reference proteome</keyword>
<evidence type="ECO:0000313" key="2">
    <source>
        <dbReference type="Proteomes" id="UP000011626"/>
    </source>
</evidence>
<evidence type="ECO:0000313" key="1">
    <source>
        <dbReference type="EMBL" id="ELZ29497.1"/>
    </source>
</evidence>
<dbReference type="RefSeq" id="WP_006882188.1">
    <property type="nucleotide sequence ID" value="NZ_AOIU01000006.1"/>
</dbReference>
<reference evidence="1 2" key="1">
    <citation type="journal article" date="2014" name="PLoS Genet.">
        <title>Phylogenetically driven sequencing of extremely halophilic archaea reveals strategies for static and dynamic osmo-response.</title>
        <authorList>
            <person name="Becker E.A."/>
            <person name="Seitzer P.M."/>
            <person name="Tritt A."/>
            <person name="Larsen D."/>
            <person name="Krusor M."/>
            <person name="Yao A.I."/>
            <person name="Wu D."/>
            <person name="Madern D."/>
            <person name="Eisen J.A."/>
            <person name="Darling A.E."/>
            <person name="Facciotti M.T."/>
        </authorList>
    </citation>
    <scope>NUCLEOTIDE SEQUENCE [LARGE SCALE GENOMIC DNA]</scope>
    <source>
        <strain evidence="1 2">2-9-1</strain>
    </source>
</reference>
<gene>
    <name evidence="1" type="ORF">C475_02573</name>
</gene>
<protein>
    <submittedName>
        <fullName evidence="1">Uncharacterized protein</fullName>
    </submittedName>
</protein>
<dbReference type="EMBL" id="AOIU01000006">
    <property type="protein sequence ID" value="ELZ29497.1"/>
    <property type="molecule type" value="Genomic_DNA"/>
</dbReference>
<dbReference type="OrthoDB" id="239728at2157"/>
<comment type="caution">
    <text evidence="1">The sequence shown here is derived from an EMBL/GenBank/DDBJ whole genome shotgun (WGS) entry which is preliminary data.</text>
</comment>
<proteinExistence type="predicted"/>
<dbReference type="STRING" id="797114.C475_02573"/>
<name>M0D4B2_9EURY</name>
<organism evidence="1 2">
    <name type="scientific">Halosimplex carlsbadense 2-9-1</name>
    <dbReference type="NCBI Taxonomy" id="797114"/>
    <lineage>
        <taxon>Archaea</taxon>
        <taxon>Methanobacteriati</taxon>
        <taxon>Methanobacteriota</taxon>
        <taxon>Stenosarchaea group</taxon>
        <taxon>Halobacteria</taxon>
        <taxon>Halobacteriales</taxon>
        <taxon>Haloarculaceae</taxon>
        <taxon>Halosimplex</taxon>
    </lineage>
</organism>
<dbReference type="eggNOG" id="arCOG15050">
    <property type="taxonomic scope" value="Archaea"/>
</dbReference>
<sequence length="99" mass="10859">MSDDDFETELADAFEDEFDADGAAAATAAENAAAFRADFDEDLTAEDVLDRVESHTGDFEHRFDYAVGDLASENDDCTDSREYRIAGYDPMAAEPNQGF</sequence>
<dbReference type="Proteomes" id="UP000011626">
    <property type="component" value="Unassembled WGS sequence"/>
</dbReference>
<dbReference type="AlphaFoldDB" id="M0D4B2"/>
<accession>M0D4B2</accession>